<name>A0ABW8FST7_9ACTN</name>
<comment type="caution">
    <text evidence="1">The sequence shown here is derived from an EMBL/GenBank/DDBJ whole genome shotgun (WGS) entry which is preliminary data.</text>
</comment>
<evidence type="ECO:0000313" key="1">
    <source>
        <dbReference type="EMBL" id="MFJ4084993.1"/>
    </source>
</evidence>
<organism evidence="1 2">
    <name type="scientific">Streptomyces iakyrus</name>
    <dbReference type="NCBI Taxonomy" id="68219"/>
    <lineage>
        <taxon>Bacteria</taxon>
        <taxon>Bacillati</taxon>
        <taxon>Actinomycetota</taxon>
        <taxon>Actinomycetes</taxon>
        <taxon>Kitasatosporales</taxon>
        <taxon>Streptomycetaceae</taxon>
        <taxon>Streptomyces</taxon>
    </lineage>
</organism>
<gene>
    <name evidence="1" type="ORF">ACIP2Z_39370</name>
</gene>
<keyword evidence="2" id="KW-1185">Reference proteome</keyword>
<dbReference type="RefSeq" id="WP_402076347.1">
    <property type="nucleotide sequence ID" value="NZ_JBIVGG010000022.1"/>
</dbReference>
<dbReference type="Proteomes" id="UP001617511">
    <property type="component" value="Unassembled WGS sequence"/>
</dbReference>
<evidence type="ECO:0000313" key="2">
    <source>
        <dbReference type="Proteomes" id="UP001617511"/>
    </source>
</evidence>
<sequence length="186" mass="20846">MSLRKLRKACEDGLADLPIPAKFSIPGLVRNMEQARGRRILLVPLPDQVVNPGTACGLRVKAPDFSMILFRRRPTVNQTDHVVLHELTHEWFDHGGTLGMDDLQQMLPAFNPSLLKRFVADRPIQARANYDSDDEKVAELGAHLIPRLARAVPSDDMLGRLGDTLAHPAGGRRLQDRFRNPFNRSS</sequence>
<proteinExistence type="predicted"/>
<reference evidence="1 2" key="1">
    <citation type="submission" date="2024-10" db="EMBL/GenBank/DDBJ databases">
        <title>The Natural Products Discovery Center: Release of the First 8490 Sequenced Strains for Exploring Actinobacteria Biosynthetic Diversity.</title>
        <authorList>
            <person name="Kalkreuter E."/>
            <person name="Kautsar S.A."/>
            <person name="Yang D."/>
            <person name="Bader C.D."/>
            <person name="Teijaro C.N."/>
            <person name="Fluegel L."/>
            <person name="Davis C.M."/>
            <person name="Simpson J.R."/>
            <person name="Lauterbach L."/>
            <person name="Steele A.D."/>
            <person name="Gui C."/>
            <person name="Meng S."/>
            <person name="Li G."/>
            <person name="Viehrig K."/>
            <person name="Ye F."/>
            <person name="Su P."/>
            <person name="Kiefer A.F."/>
            <person name="Nichols A."/>
            <person name="Cepeda A.J."/>
            <person name="Yan W."/>
            <person name="Fan B."/>
            <person name="Jiang Y."/>
            <person name="Adhikari A."/>
            <person name="Zheng C.-J."/>
            <person name="Schuster L."/>
            <person name="Cowan T.M."/>
            <person name="Smanski M.J."/>
            <person name="Chevrette M.G."/>
            <person name="De Carvalho L.P.S."/>
            <person name="Shen B."/>
        </authorList>
    </citation>
    <scope>NUCLEOTIDE SEQUENCE [LARGE SCALE GENOMIC DNA]</scope>
    <source>
        <strain evidence="1 2">NPDC089932</strain>
    </source>
</reference>
<dbReference type="EMBL" id="JBIVGG010000022">
    <property type="protein sequence ID" value="MFJ4084993.1"/>
    <property type="molecule type" value="Genomic_DNA"/>
</dbReference>
<protein>
    <submittedName>
        <fullName evidence="1">Toxin</fullName>
    </submittedName>
</protein>
<accession>A0ABW8FST7</accession>